<dbReference type="InterPro" id="IPR018114">
    <property type="entry name" value="TRYPSIN_HIS"/>
</dbReference>
<feature type="signal peptide" evidence="3">
    <location>
        <begin position="1"/>
        <end position="23"/>
    </location>
</feature>
<gene>
    <name evidence="5" type="ORF">Sya03_02530</name>
</gene>
<dbReference type="Pfam" id="PF00089">
    <property type="entry name" value="Trypsin"/>
    <property type="match status" value="1"/>
</dbReference>
<dbReference type="InterPro" id="IPR033116">
    <property type="entry name" value="TRYPSIN_SER"/>
</dbReference>
<dbReference type="AlphaFoldDB" id="A0A8J3Y3B2"/>
<dbReference type="PANTHER" id="PTHR24252:SF7">
    <property type="entry name" value="HYALIN"/>
    <property type="match status" value="1"/>
</dbReference>
<organism evidence="5 6">
    <name type="scientific">Spirilliplanes yamanashiensis</name>
    <dbReference type="NCBI Taxonomy" id="42233"/>
    <lineage>
        <taxon>Bacteria</taxon>
        <taxon>Bacillati</taxon>
        <taxon>Actinomycetota</taxon>
        <taxon>Actinomycetes</taxon>
        <taxon>Micromonosporales</taxon>
        <taxon>Micromonosporaceae</taxon>
        <taxon>Spirilliplanes</taxon>
    </lineage>
</organism>
<dbReference type="GO" id="GO:0006508">
    <property type="term" value="P:proteolysis"/>
    <property type="evidence" value="ECO:0007669"/>
    <property type="project" value="UniProtKB-KW"/>
</dbReference>
<dbReference type="InterPro" id="IPR001254">
    <property type="entry name" value="Trypsin_dom"/>
</dbReference>
<dbReference type="CDD" id="cd00190">
    <property type="entry name" value="Tryp_SPc"/>
    <property type="match status" value="1"/>
</dbReference>
<dbReference type="PROSITE" id="PS50240">
    <property type="entry name" value="TRYPSIN_DOM"/>
    <property type="match status" value="1"/>
</dbReference>
<accession>A0A8J3Y3B2</accession>
<dbReference type="Gene3D" id="2.40.10.10">
    <property type="entry name" value="Trypsin-like serine proteases"/>
    <property type="match status" value="2"/>
</dbReference>
<dbReference type="InterPro" id="IPR043504">
    <property type="entry name" value="Peptidase_S1_PA_chymotrypsin"/>
</dbReference>
<keyword evidence="2" id="KW-0720">Serine protease</keyword>
<proteinExistence type="predicted"/>
<dbReference type="InterPro" id="IPR001314">
    <property type="entry name" value="Peptidase_S1A"/>
</dbReference>
<dbReference type="PROSITE" id="PS00134">
    <property type="entry name" value="TRYPSIN_HIS"/>
    <property type="match status" value="1"/>
</dbReference>
<name>A0A8J3Y3B2_9ACTN</name>
<dbReference type="FunFam" id="2.40.10.10:FF:000002">
    <property type="entry name" value="Transmembrane protease serine"/>
    <property type="match status" value="1"/>
</dbReference>
<dbReference type="PANTHER" id="PTHR24252">
    <property type="entry name" value="ACROSIN-RELATED"/>
    <property type="match status" value="1"/>
</dbReference>
<dbReference type="Proteomes" id="UP000652013">
    <property type="component" value="Unassembled WGS sequence"/>
</dbReference>
<reference evidence="5" key="1">
    <citation type="submission" date="2021-01" db="EMBL/GenBank/DDBJ databases">
        <title>Whole genome shotgun sequence of Spirilliplanes yamanashiensis NBRC 15828.</title>
        <authorList>
            <person name="Komaki H."/>
            <person name="Tamura T."/>
        </authorList>
    </citation>
    <scope>NUCLEOTIDE SEQUENCE</scope>
    <source>
        <strain evidence="5">NBRC 15828</strain>
    </source>
</reference>
<dbReference type="InterPro" id="IPR009003">
    <property type="entry name" value="Peptidase_S1_PA"/>
</dbReference>
<comment type="caution">
    <text evidence="5">The sequence shown here is derived from an EMBL/GenBank/DDBJ whole genome shotgun (WGS) entry which is preliminary data.</text>
</comment>
<dbReference type="RefSeq" id="WP_203936213.1">
    <property type="nucleotide sequence ID" value="NZ_BAAAGJ010000024.1"/>
</dbReference>
<evidence type="ECO:0000256" key="3">
    <source>
        <dbReference type="SAM" id="SignalP"/>
    </source>
</evidence>
<dbReference type="GO" id="GO:0004252">
    <property type="term" value="F:serine-type endopeptidase activity"/>
    <property type="evidence" value="ECO:0007669"/>
    <property type="project" value="InterPro"/>
</dbReference>
<feature type="chain" id="PRO_5038338041" evidence="3">
    <location>
        <begin position="24"/>
        <end position="262"/>
    </location>
</feature>
<evidence type="ECO:0000259" key="4">
    <source>
        <dbReference type="PROSITE" id="PS50240"/>
    </source>
</evidence>
<protein>
    <submittedName>
        <fullName evidence="5">Trypsin</fullName>
    </submittedName>
</protein>
<evidence type="ECO:0000313" key="5">
    <source>
        <dbReference type="EMBL" id="GIJ00901.1"/>
    </source>
</evidence>
<evidence type="ECO:0000313" key="6">
    <source>
        <dbReference type="Proteomes" id="UP000652013"/>
    </source>
</evidence>
<evidence type="ECO:0000256" key="2">
    <source>
        <dbReference type="RuleBase" id="RU363034"/>
    </source>
</evidence>
<feature type="domain" description="Peptidase S1" evidence="4">
    <location>
        <begin position="36"/>
        <end position="259"/>
    </location>
</feature>
<keyword evidence="1" id="KW-1015">Disulfide bond</keyword>
<keyword evidence="6" id="KW-1185">Reference proteome</keyword>
<evidence type="ECO:0000256" key="1">
    <source>
        <dbReference type="ARBA" id="ARBA00023157"/>
    </source>
</evidence>
<dbReference type="PRINTS" id="PR00722">
    <property type="entry name" value="CHYMOTRYPSIN"/>
</dbReference>
<dbReference type="SUPFAM" id="SSF50494">
    <property type="entry name" value="Trypsin-like serine proteases"/>
    <property type="match status" value="1"/>
</dbReference>
<dbReference type="EMBL" id="BOOY01000001">
    <property type="protein sequence ID" value="GIJ00901.1"/>
    <property type="molecule type" value="Genomic_DNA"/>
</dbReference>
<keyword evidence="2" id="KW-0378">Hydrolase</keyword>
<sequence>MLRNALKVASVVALVLAIGVAQAPAQARPDEPVLEVVGGDTATQGQFPWIVRLSMGCGGTLYSPRVVLTAAHCVGRTGRDTSIVVTAGAADLGSPSAVRARSVSVVRAPGFTNEMSGDDWALVKLDRALKLPTVTLTPGTGYDKGTYTVAGWGQVTEENRTQQRRLRWAEVPAIGDSACAKAYAKVGVTLVTKDSLCAGKRGVDACQGDSGGPLLRRDGKGRWLQVGIVSWGIGCARPEFPGVYTQVSAFRSAIAKAAAKLG</sequence>
<keyword evidence="3" id="KW-0732">Signal</keyword>
<dbReference type="PROSITE" id="PS00135">
    <property type="entry name" value="TRYPSIN_SER"/>
    <property type="match status" value="1"/>
</dbReference>
<keyword evidence="2" id="KW-0645">Protease</keyword>
<dbReference type="SMART" id="SM00020">
    <property type="entry name" value="Tryp_SPc"/>
    <property type="match status" value="1"/>
</dbReference>